<dbReference type="Gene3D" id="2.102.10.10">
    <property type="entry name" value="Rieske [2Fe-2S] iron-sulphur domain"/>
    <property type="match status" value="1"/>
</dbReference>
<keyword evidence="3" id="KW-0479">Metal-binding</keyword>
<evidence type="ECO:0000256" key="2">
    <source>
        <dbReference type="ARBA" id="ARBA00022714"/>
    </source>
</evidence>
<dbReference type="PRINTS" id="PR00090">
    <property type="entry name" value="RNGDIOXGNASE"/>
</dbReference>
<dbReference type="AlphaFoldDB" id="A0AAC8YKM2"/>
<evidence type="ECO:0000256" key="7">
    <source>
        <dbReference type="ARBA" id="ARBA00023014"/>
    </source>
</evidence>
<evidence type="ECO:0000256" key="4">
    <source>
        <dbReference type="ARBA" id="ARBA00022964"/>
    </source>
</evidence>
<keyword evidence="2" id="KW-0001">2Fe-2S</keyword>
<accession>A0AAC8YKM2</accession>
<evidence type="ECO:0000256" key="8">
    <source>
        <dbReference type="ARBA" id="ARBA00023027"/>
    </source>
</evidence>
<dbReference type="InterPro" id="IPR017941">
    <property type="entry name" value="Rieske_2Fe-2S"/>
</dbReference>
<dbReference type="PROSITE" id="PS51296">
    <property type="entry name" value="RIESKE"/>
    <property type="match status" value="1"/>
</dbReference>
<reference evidence="10 11" key="1">
    <citation type="submission" date="2016-03" db="EMBL/GenBank/DDBJ databases">
        <title>Complete genome of Aminobacter aminovorans KCTC 2477.</title>
        <authorList>
            <person name="Kim K.M."/>
        </authorList>
    </citation>
    <scope>NUCLEOTIDE SEQUENCE [LARGE SCALE GENOMIC DNA]</scope>
    <source>
        <strain evidence="10 11">KCTC 2477</strain>
    </source>
</reference>
<name>A0AAC8YKM2_AMIAI</name>
<dbReference type="Proteomes" id="UP000075755">
    <property type="component" value="Chromosome"/>
</dbReference>
<dbReference type="EMBL" id="CP015005">
    <property type="protein sequence ID" value="AMS40107.1"/>
    <property type="molecule type" value="Genomic_DNA"/>
</dbReference>
<dbReference type="Pfam" id="PF00355">
    <property type="entry name" value="Rieske"/>
    <property type="match status" value="1"/>
</dbReference>
<protein>
    <submittedName>
        <fullName evidence="10">Hydrogenase</fullName>
    </submittedName>
</protein>
<dbReference type="SUPFAM" id="SSF55961">
    <property type="entry name" value="Bet v1-like"/>
    <property type="match status" value="1"/>
</dbReference>
<dbReference type="GO" id="GO:0051213">
    <property type="term" value="F:dioxygenase activity"/>
    <property type="evidence" value="ECO:0007669"/>
    <property type="project" value="UniProtKB-KW"/>
</dbReference>
<organism evidence="10 11">
    <name type="scientific">Aminobacter aminovorans</name>
    <name type="common">Chelatobacter heintzii</name>
    <dbReference type="NCBI Taxonomy" id="83263"/>
    <lineage>
        <taxon>Bacteria</taxon>
        <taxon>Pseudomonadati</taxon>
        <taxon>Pseudomonadota</taxon>
        <taxon>Alphaproteobacteria</taxon>
        <taxon>Hyphomicrobiales</taxon>
        <taxon>Phyllobacteriaceae</taxon>
        <taxon>Aminobacter</taxon>
    </lineage>
</organism>
<proteinExistence type="inferred from homology"/>
<dbReference type="InterPro" id="IPR015879">
    <property type="entry name" value="Ring_hydroxy_dOase_asu_C_dom"/>
</dbReference>
<sequence>MDIRSLVDIANGTASREIFVEDKIYRRELEQIFARSWLFVGHESQVANKDDFYVSRMGEDSVILTRDRQDKIHVLLNSCRHRGMKLCRYDEGNTRLFSCPYHAWGYSTDGNLVETPGELVGVPGYEKYYHSELQKKEWGLIKAAQMVNYKGTIWATWDPNAASFEDYLGGMRLWLDSALDHRDGREGGSTVLVGVQKWRTNCNWKFPATNFIGDAAHAVSHVSVNLAGINPSGGKGRRDQRASGHAAFGWPDLGHGGLGFLPRPEEEFPREPSFQRYPVVSEYLAEMAAKHKERRKGGTHYQGKGTIFPNMSFHEDQPRTIIVHHPNGPTQTEFWRYYLIDADAPEEVKDTLRHYYMTYSGPAGMTEQDDLENWTSATQASLGGVARNYPYNYQQGLGHSEVCDLLPGAVWCGETVTEQNQLVWLKRWAEFMEGRNWDELMRRVPIRNDVPFPMKAKEIA</sequence>
<dbReference type="GO" id="GO:0005506">
    <property type="term" value="F:iron ion binding"/>
    <property type="evidence" value="ECO:0007669"/>
    <property type="project" value="InterPro"/>
</dbReference>
<keyword evidence="6" id="KW-0408">Iron</keyword>
<dbReference type="SUPFAM" id="SSF50022">
    <property type="entry name" value="ISP domain"/>
    <property type="match status" value="1"/>
</dbReference>
<dbReference type="RefSeq" id="WP_157096985.1">
    <property type="nucleotide sequence ID" value="NZ_CP015005.1"/>
</dbReference>
<dbReference type="Pfam" id="PF00848">
    <property type="entry name" value="Ring_hydroxyl_A"/>
    <property type="match status" value="1"/>
</dbReference>
<dbReference type="PANTHER" id="PTHR43756">
    <property type="entry name" value="CHOLINE MONOOXYGENASE, CHLOROPLASTIC"/>
    <property type="match status" value="1"/>
</dbReference>
<keyword evidence="7" id="KW-0411">Iron-sulfur</keyword>
<dbReference type="PANTHER" id="PTHR43756:SF1">
    <property type="entry name" value="3-PHENYLPROPIONATE_CINNAMIC ACID DIOXYGENASE SUBUNIT ALPHA"/>
    <property type="match status" value="1"/>
</dbReference>
<evidence type="ECO:0000259" key="9">
    <source>
        <dbReference type="PROSITE" id="PS51296"/>
    </source>
</evidence>
<evidence type="ECO:0000313" key="10">
    <source>
        <dbReference type="EMBL" id="AMS40107.1"/>
    </source>
</evidence>
<evidence type="ECO:0000256" key="6">
    <source>
        <dbReference type="ARBA" id="ARBA00023004"/>
    </source>
</evidence>
<dbReference type="Gene3D" id="3.90.380.10">
    <property type="entry name" value="Naphthalene 1,2-dioxygenase Alpha Subunit, Chain A, domain 1"/>
    <property type="match status" value="1"/>
</dbReference>
<gene>
    <name evidence="10" type="ORF">AA2016_1171</name>
</gene>
<keyword evidence="4" id="KW-0223">Dioxygenase</keyword>
<dbReference type="InterPro" id="IPR036922">
    <property type="entry name" value="Rieske_2Fe-2S_sf"/>
</dbReference>
<comment type="similarity">
    <text evidence="1">Belongs to the bacterial ring-hydroxylating dioxygenase alpha subunit family.</text>
</comment>
<dbReference type="GO" id="GO:0051537">
    <property type="term" value="F:2 iron, 2 sulfur cluster binding"/>
    <property type="evidence" value="ECO:0007669"/>
    <property type="project" value="UniProtKB-KW"/>
</dbReference>
<dbReference type="InterPro" id="IPR001663">
    <property type="entry name" value="Rng_hydr_dOase-A"/>
</dbReference>
<evidence type="ECO:0000256" key="5">
    <source>
        <dbReference type="ARBA" id="ARBA00023002"/>
    </source>
</evidence>
<dbReference type="KEGG" id="aak:AA2016_1171"/>
<dbReference type="PROSITE" id="PS00570">
    <property type="entry name" value="RING_HYDROXYL_ALPHA"/>
    <property type="match status" value="1"/>
</dbReference>
<feature type="domain" description="Rieske" evidence="9">
    <location>
        <begin position="37"/>
        <end position="118"/>
    </location>
</feature>
<keyword evidence="8" id="KW-0520">NAD</keyword>
<dbReference type="InterPro" id="IPR015881">
    <property type="entry name" value="ARHD_Rieske_2Fe_2S"/>
</dbReference>
<evidence type="ECO:0000313" key="11">
    <source>
        <dbReference type="Proteomes" id="UP000075755"/>
    </source>
</evidence>
<evidence type="ECO:0000256" key="3">
    <source>
        <dbReference type="ARBA" id="ARBA00022723"/>
    </source>
</evidence>
<evidence type="ECO:0000256" key="1">
    <source>
        <dbReference type="ARBA" id="ARBA00008751"/>
    </source>
</evidence>
<keyword evidence="5" id="KW-0560">Oxidoreductase</keyword>